<evidence type="ECO:0000313" key="3">
    <source>
        <dbReference type="Proteomes" id="UP000663848"/>
    </source>
</evidence>
<comment type="caution">
    <text evidence="2">The sequence shown here is derived from an EMBL/GenBank/DDBJ whole genome shotgun (WGS) entry which is preliminary data.</text>
</comment>
<dbReference type="Gene3D" id="3.40.525.10">
    <property type="entry name" value="CRAL-TRIO lipid binding domain"/>
    <property type="match status" value="1"/>
</dbReference>
<protein>
    <recommendedName>
        <fullName evidence="1">CRAL-TRIO domain-containing protein</fullName>
    </recommendedName>
</protein>
<dbReference type="PROSITE" id="PS50191">
    <property type="entry name" value="CRAL_TRIO"/>
    <property type="match status" value="1"/>
</dbReference>
<feature type="non-terminal residue" evidence="2">
    <location>
        <position position="221"/>
    </location>
</feature>
<dbReference type="InterPro" id="IPR054071">
    <property type="entry name" value="PH_NF1"/>
</dbReference>
<feature type="domain" description="CRAL-TRIO" evidence="1">
    <location>
        <begin position="1"/>
        <end position="143"/>
    </location>
</feature>
<gene>
    <name evidence="2" type="ORF">QYT958_LOCUS34615</name>
</gene>
<dbReference type="EMBL" id="CAJOBR010025089">
    <property type="protein sequence ID" value="CAF4964615.1"/>
    <property type="molecule type" value="Genomic_DNA"/>
</dbReference>
<evidence type="ECO:0000259" key="1">
    <source>
        <dbReference type="PROSITE" id="PS50191"/>
    </source>
</evidence>
<dbReference type="Gene3D" id="2.30.29.30">
    <property type="entry name" value="Pleckstrin-homology domain (PH domain)/Phosphotyrosine-binding domain (PTB)"/>
    <property type="match status" value="1"/>
</dbReference>
<reference evidence="2" key="1">
    <citation type="submission" date="2021-02" db="EMBL/GenBank/DDBJ databases">
        <authorList>
            <person name="Nowell W R."/>
        </authorList>
    </citation>
    <scope>NUCLEOTIDE SEQUENCE</scope>
</reference>
<dbReference type="InterPro" id="IPR011993">
    <property type="entry name" value="PH-like_dom_sf"/>
</dbReference>
<dbReference type="Pfam" id="PF21877">
    <property type="entry name" value="PH_NF1"/>
    <property type="match status" value="1"/>
</dbReference>
<organism evidence="2 3">
    <name type="scientific">Rotaria socialis</name>
    <dbReference type="NCBI Taxonomy" id="392032"/>
    <lineage>
        <taxon>Eukaryota</taxon>
        <taxon>Metazoa</taxon>
        <taxon>Spiralia</taxon>
        <taxon>Gnathifera</taxon>
        <taxon>Rotifera</taxon>
        <taxon>Eurotatoria</taxon>
        <taxon>Bdelloidea</taxon>
        <taxon>Philodinida</taxon>
        <taxon>Philodinidae</taxon>
        <taxon>Rotaria</taxon>
    </lineage>
</organism>
<dbReference type="Proteomes" id="UP000663848">
    <property type="component" value="Unassembled WGS sequence"/>
</dbReference>
<evidence type="ECO:0000313" key="2">
    <source>
        <dbReference type="EMBL" id="CAF4964615.1"/>
    </source>
</evidence>
<dbReference type="Pfam" id="PF13716">
    <property type="entry name" value="CRAL_TRIO_2"/>
    <property type="match status" value="1"/>
</dbReference>
<accession>A0A821YSS1</accession>
<name>A0A821YSS1_9BILA</name>
<feature type="non-terminal residue" evidence="2">
    <location>
        <position position="1"/>
    </location>
</feature>
<dbReference type="CDD" id="cd00170">
    <property type="entry name" value="SEC14"/>
    <property type="match status" value="1"/>
</dbReference>
<dbReference type="SUPFAM" id="SSF52087">
    <property type="entry name" value="CRAL/TRIO domain"/>
    <property type="match status" value="1"/>
</dbReference>
<proteinExistence type="predicted"/>
<dbReference type="AlphaFoldDB" id="A0A821YSS1"/>
<dbReference type="InterPro" id="IPR036865">
    <property type="entry name" value="CRAL-TRIO_dom_sf"/>
</dbReference>
<sequence>AGFSKQNNPVFYYIARRFKVNEMNCDLLIYHVLLTLKPFQAKPFELVVDFTHTCTDNRFKTDYLSKWFICMPDCFYYNLQACYIYNCNSWVREYTKYHDRILSTIKGSRKLIFLDHISRLNDFIEFDQQKLPGHTLSLEEDLKVFNNALKLSHKDTKVAIKVGPQAIQVTSSEKTKVLGQSVLLNDVYYASEIEEVCLVDDNQFTLTIANETGPLSFIHND</sequence>
<dbReference type="InterPro" id="IPR001251">
    <property type="entry name" value="CRAL-TRIO_dom"/>
</dbReference>